<protein>
    <submittedName>
        <fullName evidence="2">Diguanylate cyclase</fullName>
    </submittedName>
</protein>
<evidence type="ECO:0000313" key="3">
    <source>
        <dbReference type="Proteomes" id="UP000219327"/>
    </source>
</evidence>
<dbReference type="CDD" id="cd00077">
    <property type="entry name" value="HDc"/>
    <property type="match status" value="1"/>
</dbReference>
<dbReference type="GO" id="GO:0008081">
    <property type="term" value="F:phosphoric diester hydrolase activity"/>
    <property type="evidence" value="ECO:0007669"/>
    <property type="project" value="UniProtKB-ARBA"/>
</dbReference>
<dbReference type="InterPro" id="IPR003607">
    <property type="entry name" value="HD/PDEase_dom"/>
</dbReference>
<dbReference type="Pfam" id="PF01590">
    <property type="entry name" value="GAF"/>
    <property type="match status" value="1"/>
</dbReference>
<sequence>MSTDQASFRRLIDIGIALSAERDSDRLMERILLEAKDMGQADGGTLYIRNRDDQLEFKIVLTDSLGLAQGGTTGNEISLPPVNMFREDGSPNNQNIVTYAANTGETINVADACDSDQFDFSGTKRFDESTGYQSKSFLTVPLKNNQGEVIGVLQLLNSQDGETVVPFTADVTPLIEALASQAAVALENSNLLEAQRDLLNSFIELMASAVDAKSPYTGGHCQRVPELTEMLTEAACRDTSDTFAHFDLTEEEWHELHIGAWLHDCGKITTPEYVVDKATKLETITNRIHEIRMRFEVAKREAIIDCQEKLLKGEGNADAIKEALDAELAQLDEDFAFIAECNLGGEFMENERIERVKQIASRTWTRTLHDRAGVAHEELKRREREPAREVPCAEPLLADRQDHVIEHDAVVHSSDPDNRYGFKIEVPAHKYNLGEIYNLCIGRGTLTEEDRFKINDHIVQTIVMLESLPFPKNLENVPEIAGGHHEKMDGTGYPKKLEGSEMSIAARIMAIADVFEALTAVDRPYKLPKTLSESIRIMSFMVKDQHLDGDLFKLFLNSGVYQDYAKKYLLDSQIDEVDISQYVA</sequence>
<dbReference type="SUPFAM" id="SSF55781">
    <property type="entry name" value="GAF domain-like"/>
    <property type="match status" value="1"/>
</dbReference>
<feature type="domain" description="HD-GYP" evidence="1">
    <location>
        <begin position="360"/>
        <end position="571"/>
    </location>
</feature>
<dbReference type="SMART" id="SM00065">
    <property type="entry name" value="GAF"/>
    <property type="match status" value="1"/>
</dbReference>
<dbReference type="PANTHER" id="PTHR43155:SF2">
    <property type="entry name" value="CYCLIC DI-GMP PHOSPHODIESTERASE PA4108"/>
    <property type="match status" value="1"/>
</dbReference>
<gene>
    <name evidence="2" type="ORF">CNE99_06420</name>
</gene>
<dbReference type="InterPro" id="IPR029016">
    <property type="entry name" value="GAF-like_dom_sf"/>
</dbReference>
<organism evidence="2 3">
    <name type="scientific">OM182 bacterium MED-G24</name>
    <dbReference type="NCBI Taxonomy" id="1986255"/>
    <lineage>
        <taxon>Bacteria</taxon>
        <taxon>Pseudomonadati</taxon>
        <taxon>Pseudomonadota</taxon>
        <taxon>Gammaproteobacteria</taxon>
        <taxon>OMG group</taxon>
        <taxon>OM182 clade</taxon>
    </lineage>
</organism>
<dbReference type="InterPro" id="IPR003018">
    <property type="entry name" value="GAF"/>
</dbReference>
<dbReference type="Gene3D" id="3.30.450.40">
    <property type="match status" value="1"/>
</dbReference>
<dbReference type="SUPFAM" id="SSF109604">
    <property type="entry name" value="HD-domain/PDEase-like"/>
    <property type="match status" value="2"/>
</dbReference>
<dbReference type="InterPro" id="IPR037522">
    <property type="entry name" value="HD_GYP_dom"/>
</dbReference>
<dbReference type="Proteomes" id="UP000219327">
    <property type="component" value="Unassembled WGS sequence"/>
</dbReference>
<comment type="caution">
    <text evidence="2">The sequence shown here is derived from an EMBL/GenBank/DDBJ whole genome shotgun (WGS) entry which is preliminary data.</text>
</comment>
<dbReference type="PROSITE" id="PS51832">
    <property type="entry name" value="HD_GYP"/>
    <property type="match status" value="1"/>
</dbReference>
<name>A0A2A5WRT9_9GAMM</name>
<reference evidence="2 3" key="1">
    <citation type="submission" date="2017-08" db="EMBL/GenBank/DDBJ databases">
        <title>Fine stratification of microbial communities through a metagenomic profile of the photic zone.</title>
        <authorList>
            <person name="Haro-Moreno J.M."/>
            <person name="Lopez-Perez M."/>
            <person name="De La Torre J."/>
            <person name="Picazo A."/>
            <person name="Camacho A."/>
            <person name="Rodriguez-Valera F."/>
        </authorList>
    </citation>
    <scope>NUCLEOTIDE SEQUENCE [LARGE SCALE GENOMIC DNA]</scope>
    <source>
        <strain evidence="2">MED-G24</strain>
    </source>
</reference>
<dbReference type="PANTHER" id="PTHR43155">
    <property type="entry name" value="CYCLIC DI-GMP PHOSPHODIESTERASE PA4108-RELATED"/>
    <property type="match status" value="1"/>
</dbReference>
<accession>A0A2A5WRT9</accession>
<evidence type="ECO:0000259" key="1">
    <source>
        <dbReference type="PROSITE" id="PS51832"/>
    </source>
</evidence>
<dbReference type="Pfam" id="PF13487">
    <property type="entry name" value="HD_5"/>
    <property type="match status" value="1"/>
</dbReference>
<dbReference type="EMBL" id="NTKD01000031">
    <property type="protein sequence ID" value="PDH38988.1"/>
    <property type="molecule type" value="Genomic_DNA"/>
</dbReference>
<dbReference type="AlphaFoldDB" id="A0A2A5WRT9"/>
<dbReference type="SMART" id="SM00471">
    <property type="entry name" value="HDc"/>
    <property type="match status" value="1"/>
</dbReference>
<evidence type="ECO:0000313" key="2">
    <source>
        <dbReference type="EMBL" id="PDH38988.1"/>
    </source>
</evidence>
<proteinExistence type="predicted"/>
<dbReference type="Gene3D" id="1.10.3210.10">
    <property type="entry name" value="Hypothetical protein af1432"/>
    <property type="match status" value="2"/>
</dbReference>